<proteinExistence type="predicted"/>
<evidence type="ECO:0000256" key="1">
    <source>
        <dbReference type="ARBA" id="ARBA00022729"/>
    </source>
</evidence>
<dbReference type="KEGG" id="tbc:A0O31_02523"/>
<name>A0A1J0LYL8_THEBO</name>
<keyword evidence="1 2" id="KW-0732">Signal</keyword>
<dbReference type="GO" id="GO:0015888">
    <property type="term" value="P:thiamine transport"/>
    <property type="evidence" value="ECO:0007669"/>
    <property type="project" value="TreeGrafter"/>
</dbReference>
<evidence type="ECO:0000313" key="3">
    <source>
        <dbReference type="EMBL" id="APD10543.1"/>
    </source>
</evidence>
<dbReference type="AlphaFoldDB" id="A0A1J0LYL8"/>
<protein>
    <submittedName>
        <fullName evidence="3">Bacterial extracellular solute-binding protein</fullName>
    </submittedName>
</protein>
<keyword evidence="3" id="KW-0614">Plasmid</keyword>
<geneLocation type="plasmid" evidence="4">
    <name>ptb1</name>
</geneLocation>
<gene>
    <name evidence="3" type="ORF">A0O31_02523</name>
</gene>
<evidence type="ECO:0000256" key="2">
    <source>
        <dbReference type="SAM" id="SignalP"/>
    </source>
</evidence>
<dbReference type="Proteomes" id="UP000182993">
    <property type="component" value="Plasmid pTB1"/>
</dbReference>
<dbReference type="Gene3D" id="3.40.190.10">
    <property type="entry name" value="Periplasmic binding protein-like II"/>
    <property type="match status" value="2"/>
</dbReference>
<dbReference type="GO" id="GO:0030288">
    <property type="term" value="C:outer membrane-bounded periplasmic space"/>
    <property type="evidence" value="ECO:0007669"/>
    <property type="project" value="TreeGrafter"/>
</dbReference>
<reference evidence="4" key="1">
    <citation type="submission" date="2016-06" db="EMBL/GenBank/DDBJ databases">
        <title>Whole genome sequencing of Thermus brockianus strain GE-1.</title>
        <authorList>
            <person name="Schaefers C."/>
            <person name="Blank S."/>
            <person name="Wiebusch S."/>
            <person name="Elleuche S."/>
            <person name="Antranikian G."/>
        </authorList>
    </citation>
    <scope>NUCLEOTIDE SEQUENCE [LARGE SCALE GENOMIC DNA]</scope>
    <source>
        <strain evidence="4">GE-1</strain>
        <plasmid evidence="4">ptb1</plasmid>
    </source>
</reference>
<accession>A0A1J0LYL8</accession>
<dbReference type="SUPFAM" id="SSF53850">
    <property type="entry name" value="Periplasmic binding protein-like II"/>
    <property type="match status" value="1"/>
</dbReference>
<feature type="signal peptide" evidence="2">
    <location>
        <begin position="1"/>
        <end position="25"/>
    </location>
</feature>
<evidence type="ECO:0000313" key="4">
    <source>
        <dbReference type="Proteomes" id="UP000182993"/>
    </source>
</evidence>
<dbReference type="PANTHER" id="PTHR30006">
    <property type="entry name" value="THIAMINE-BINDING PERIPLASMIC PROTEIN-RELATED"/>
    <property type="match status" value="1"/>
</dbReference>
<sequence precursor="true">MKGMIRGFRLPLAFLAFLTLPLAWCQDAGTLTLYVSGAQLPDVQAIVRGFNQIYPQVEVRVFRSGAGEVAAKIRAELEAGNPQPDLIWSVGKGLFHELRQRGLLRRVAPTFPSLPPQYVYEGGYYYEVRLLHIIIAVNPKKVPTPPTTWADLTRPAYRDLVVMADPHWPAPVALGHLTERYGFPFWQGLKANGLAIEAPNPVLQQKLARGEYGLAITNDYGVQKLLAARAPLTLVYPKDGAVYAPTPVGIPT</sequence>
<dbReference type="PANTHER" id="PTHR30006:SF2">
    <property type="entry name" value="ABC TRANSPORTER SUBSTRATE-BINDING PROTEIN"/>
    <property type="match status" value="1"/>
</dbReference>
<feature type="chain" id="PRO_5012723749" evidence="2">
    <location>
        <begin position="26"/>
        <end position="252"/>
    </location>
</feature>
<dbReference type="GO" id="GO:0030976">
    <property type="term" value="F:thiamine pyrophosphate binding"/>
    <property type="evidence" value="ECO:0007669"/>
    <property type="project" value="TreeGrafter"/>
</dbReference>
<dbReference type="Pfam" id="PF13343">
    <property type="entry name" value="SBP_bac_6"/>
    <property type="match status" value="1"/>
</dbReference>
<dbReference type="EMBL" id="CP016313">
    <property type="protein sequence ID" value="APD10543.1"/>
    <property type="molecule type" value="Genomic_DNA"/>
</dbReference>
<dbReference type="GO" id="GO:0030975">
    <property type="term" value="F:thiamine binding"/>
    <property type="evidence" value="ECO:0007669"/>
    <property type="project" value="TreeGrafter"/>
</dbReference>
<organism evidence="3 4">
    <name type="scientific">Thermus brockianus</name>
    <dbReference type="NCBI Taxonomy" id="56956"/>
    <lineage>
        <taxon>Bacteria</taxon>
        <taxon>Thermotogati</taxon>
        <taxon>Deinococcota</taxon>
        <taxon>Deinococci</taxon>
        <taxon>Thermales</taxon>
        <taxon>Thermaceae</taxon>
        <taxon>Thermus</taxon>
    </lineage>
</organism>